<protein>
    <recommendedName>
        <fullName evidence="1">Endonuclease/exonuclease/phosphatase domain-containing protein</fullName>
    </recommendedName>
</protein>
<dbReference type="PANTHER" id="PTHR42834">
    <property type="entry name" value="ENDONUCLEASE/EXONUCLEASE/PHOSPHATASE FAMILY PROTEIN (AFU_ORTHOLOGUE AFUA_3G09210)"/>
    <property type="match status" value="1"/>
</dbReference>
<keyword evidence="2" id="KW-0540">Nuclease</keyword>
<dbReference type="InterPro" id="IPR036691">
    <property type="entry name" value="Endo/exonu/phosph_ase_sf"/>
</dbReference>
<dbReference type="RefSeq" id="WP_162656699.1">
    <property type="nucleotide sequence ID" value="NZ_LR593887.1"/>
</dbReference>
<feature type="domain" description="Endonuclease/exonuclease/phosphatase" evidence="1">
    <location>
        <begin position="55"/>
        <end position="358"/>
    </location>
</feature>
<dbReference type="Proteomes" id="UP000464378">
    <property type="component" value="Chromosome"/>
</dbReference>
<evidence type="ECO:0000313" key="3">
    <source>
        <dbReference type="Proteomes" id="UP000464378"/>
    </source>
</evidence>
<dbReference type="EMBL" id="LR586016">
    <property type="protein sequence ID" value="VIP01500.1"/>
    <property type="molecule type" value="Genomic_DNA"/>
</dbReference>
<gene>
    <name evidence="2" type="ORF">GMBLW1_24600</name>
</gene>
<dbReference type="InterPro" id="IPR005135">
    <property type="entry name" value="Endo/exonuclease/phosphatase"/>
</dbReference>
<evidence type="ECO:0000313" key="2">
    <source>
        <dbReference type="EMBL" id="VIP01500.1"/>
    </source>
</evidence>
<keyword evidence="2" id="KW-0269">Exonuclease</keyword>
<keyword evidence="2" id="KW-0378">Hydrolase</keyword>
<name>A0A6C2YIY0_9BACT</name>
<dbReference type="SUPFAM" id="SSF56219">
    <property type="entry name" value="DNase I-like"/>
    <property type="match status" value="1"/>
</dbReference>
<proteinExistence type="predicted"/>
<dbReference type="AlphaFoldDB" id="A0A6C2YIY0"/>
<dbReference type="KEGG" id="tim:GMBLW1_24600"/>
<keyword evidence="3" id="KW-1185">Reference proteome</keyword>
<sequence>MARSRSLGGELAKQPPWVIALVLIVLAIVALVNRSNNPAEAPPARPLQAGEYFFAFWNVENLYDDQDDPKLQDEMDDWYPTDPAAWKLKLDRLAEAILAMNQNRGPDILAMVEVESERALEALQTTINARLKANGRDELAYPYRLFREDNTGRRFAPAILSRVPVDNNRTRKVGGNRNGRMLVGRLEANGHELIVFPAHWTSRVSDKDGSRRMSYAESMYGEYREMVTANRNVDVLLCGDWNDDFTDPSIQQGLHGVDSAEKLRAPGDLRTWVLTSRFDVAKEGTLAYRNKWNVFDHLAVSPGMLDSVGWSVLPESVAIFHTPEMRKGRLGEPRPFGDAKTRPEERGYSDHFPVTVILKLNQP</sequence>
<dbReference type="Pfam" id="PF19580">
    <property type="entry name" value="Exo_endo_phos_3"/>
    <property type="match status" value="1"/>
</dbReference>
<dbReference type="Gene3D" id="3.60.10.10">
    <property type="entry name" value="Endonuclease/exonuclease/phosphatase"/>
    <property type="match status" value="1"/>
</dbReference>
<dbReference type="PANTHER" id="PTHR42834:SF1">
    <property type="entry name" value="ENDONUCLEASE_EXONUCLEASE_PHOSPHATASE FAMILY PROTEIN (AFU_ORTHOLOGUE AFUA_3G09210)"/>
    <property type="match status" value="1"/>
</dbReference>
<evidence type="ECO:0000259" key="1">
    <source>
        <dbReference type="Pfam" id="PF19580"/>
    </source>
</evidence>
<reference evidence="2" key="1">
    <citation type="submission" date="2019-04" db="EMBL/GenBank/DDBJ databases">
        <authorList>
            <consortium name="Science for Life Laboratories"/>
        </authorList>
    </citation>
    <scope>NUCLEOTIDE SEQUENCE</scope>
    <source>
        <strain evidence="2">MBLW1</strain>
    </source>
</reference>
<dbReference type="InParanoid" id="A0A6C2YIY0"/>
<keyword evidence="2" id="KW-0255">Endonuclease</keyword>
<organism evidence="2">
    <name type="scientific">Tuwongella immobilis</name>
    <dbReference type="NCBI Taxonomy" id="692036"/>
    <lineage>
        <taxon>Bacteria</taxon>
        <taxon>Pseudomonadati</taxon>
        <taxon>Planctomycetota</taxon>
        <taxon>Planctomycetia</taxon>
        <taxon>Gemmatales</taxon>
        <taxon>Gemmataceae</taxon>
        <taxon>Tuwongella</taxon>
    </lineage>
</organism>
<accession>A0A6C2YIY0</accession>
<dbReference type="GO" id="GO:0004519">
    <property type="term" value="F:endonuclease activity"/>
    <property type="evidence" value="ECO:0007669"/>
    <property type="project" value="UniProtKB-KW"/>
</dbReference>
<dbReference type="GO" id="GO:0004527">
    <property type="term" value="F:exonuclease activity"/>
    <property type="evidence" value="ECO:0007669"/>
    <property type="project" value="UniProtKB-KW"/>
</dbReference>
<dbReference type="EMBL" id="LR593887">
    <property type="protein sequence ID" value="VTR98592.1"/>
    <property type="molecule type" value="Genomic_DNA"/>
</dbReference>